<feature type="compositionally biased region" description="Low complexity" evidence="6">
    <location>
        <begin position="153"/>
        <end position="184"/>
    </location>
</feature>
<dbReference type="Gene3D" id="2.40.70.10">
    <property type="entry name" value="Acid Proteases"/>
    <property type="match status" value="2"/>
</dbReference>
<dbReference type="CDD" id="cd05471">
    <property type="entry name" value="pepsin_like"/>
    <property type="match status" value="1"/>
</dbReference>
<protein>
    <recommendedName>
        <fullName evidence="7">Peptidase A1 domain-containing protein</fullName>
    </recommendedName>
</protein>
<feature type="compositionally biased region" description="Polar residues" evidence="6">
    <location>
        <begin position="53"/>
        <end position="64"/>
    </location>
</feature>
<dbReference type="EMBL" id="JAACJP010000013">
    <property type="protein sequence ID" value="KAF5380458.1"/>
    <property type="molecule type" value="Genomic_DNA"/>
</dbReference>
<feature type="region of interest" description="Disordered" evidence="6">
    <location>
        <begin position="525"/>
        <end position="550"/>
    </location>
</feature>
<organism evidence="8 9">
    <name type="scientific">Tricholomella constricta</name>
    <dbReference type="NCBI Taxonomy" id="117010"/>
    <lineage>
        <taxon>Eukaryota</taxon>
        <taxon>Fungi</taxon>
        <taxon>Dikarya</taxon>
        <taxon>Basidiomycota</taxon>
        <taxon>Agaricomycotina</taxon>
        <taxon>Agaricomycetes</taxon>
        <taxon>Agaricomycetidae</taxon>
        <taxon>Agaricales</taxon>
        <taxon>Tricholomatineae</taxon>
        <taxon>Lyophyllaceae</taxon>
        <taxon>Tricholomella</taxon>
    </lineage>
</organism>
<feature type="active site" evidence="3">
    <location>
        <position position="755"/>
    </location>
</feature>
<dbReference type="PANTHER" id="PTHR47966">
    <property type="entry name" value="BETA-SITE APP-CLEAVING ENZYME, ISOFORM A-RELATED"/>
    <property type="match status" value="1"/>
</dbReference>
<feature type="active site" evidence="3">
    <location>
        <position position="942"/>
    </location>
</feature>
<feature type="compositionally biased region" description="Low complexity" evidence="6">
    <location>
        <begin position="23"/>
        <end position="52"/>
    </location>
</feature>
<evidence type="ECO:0000313" key="9">
    <source>
        <dbReference type="Proteomes" id="UP000565441"/>
    </source>
</evidence>
<reference evidence="8 9" key="1">
    <citation type="journal article" date="2020" name="ISME J.">
        <title>Uncovering the hidden diversity of litter-decomposition mechanisms in mushroom-forming fungi.</title>
        <authorList>
            <person name="Floudas D."/>
            <person name="Bentzer J."/>
            <person name="Ahren D."/>
            <person name="Johansson T."/>
            <person name="Persson P."/>
            <person name="Tunlid A."/>
        </authorList>
    </citation>
    <scope>NUCLEOTIDE SEQUENCE [LARGE SCALE GENOMIC DNA]</scope>
    <source>
        <strain evidence="8 9">CBS 661.87</strain>
    </source>
</reference>
<feature type="region of interest" description="Disordered" evidence="6">
    <location>
        <begin position="129"/>
        <end position="189"/>
    </location>
</feature>
<dbReference type="PROSITE" id="PS00141">
    <property type="entry name" value="ASP_PROTEASE"/>
    <property type="match status" value="1"/>
</dbReference>
<evidence type="ECO:0000256" key="2">
    <source>
        <dbReference type="ARBA" id="ARBA00022750"/>
    </source>
</evidence>
<accession>A0A8H5HBU1</accession>
<keyword evidence="9" id="KW-1185">Reference proteome</keyword>
<dbReference type="CDD" id="cd20557">
    <property type="entry name" value="CYCLIN_ScPCL1-like"/>
    <property type="match status" value="1"/>
</dbReference>
<dbReference type="PANTHER" id="PTHR47966:SF51">
    <property type="entry name" value="BETA-SITE APP-CLEAVING ENZYME, ISOFORM A-RELATED"/>
    <property type="match status" value="1"/>
</dbReference>
<dbReference type="Pfam" id="PF00026">
    <property type="entry name" value="Asp"/>
    <property type="match status" value="1"/>
</dbReference>
<name>A0A8H5HBU1_9AGAR</name>
<evidence type="ECO:0000256" key="3">
    <source>
        <dbReference type="PIRSR" id="PIRSR601461-1"/>
    </source>
</evidence>
<keyword evidence="5" id="KW-0645">Protease</keyword>
<evidence type="ECO:0000313" key="8">
    <source>
        <dbReference type="EMBL" id="KAF5380458.1"/>
    </source>
</evidence>
<evidence type="ECO:0000259" key="7">
    <source>
        <dbReference type="PROSITE" id="PS51767"/>
    </source>
</evidence>
<keyword evidence="2 5" id="KW-0064">Aspartyl protease</keyword>
<evidence type="ECO:0000256" key="5">
    <source>
        <dbReference type="RuleBase" id="RU000454"/>
    </source>
</evidence>
<feature type="disulfide bond" evidence="4">
    <location>
        <begin position="980"/>
        <end position="1023"/>
    </location>
</feature>
<feature type="domain" description="Peptidase A1" evidence="7">
    <location>
        <begin position="737"/>
        <end position="1058"/>
    </location>
</feature>
<dbReference type="GO" id="GO:0004190">
    <property type="term" value="F:aspartic-type endopeptidase activity"/>
    <property type="evidence" value="ECO:0007669"/>
    <property type="project" value="UniProtKB-KW"/>
</dbReference>
<evidence type="ECO:0000256" key="1">
    <source>
        <dbReference type="ARBA" id="ARBA00007447"/>
    </source>
</evidence>
<comment type="caution">
    <text evidence="8">The sequence shown here is derived from an EMBL/GenBank/DDBJ whole genome shotgun (WGS) entry which is preliminary data.</text>
</comment>
<keyword evidence="5" id="KW-0378">Hydrolase</keyword>
<evidence type="ECO:0000256" key="6">
    <source>
        <dbReference type="SAM" id="MobiDB-lite"/>
    </source>
</evidence>
<sequence>MHALHSLAHRAPPATRTRVRWQPYTTIPSSSCSSSSSRSSPSSSYLNTPTSSVTSSPQITTPTTEIDRIRQILPSATLHPKEPPSRDTHRNKFAISLVDQAVKSLCEIWRPQDIPTVFVASARTMVSGGASYEPTPLINQKPDSRNRSRNTQLPSPVSPSTRSSPSLTTLSSPPSSIPETLPPSDQDIASLLGPRGNLVPIKAFVHEVLRRSRTSGCVLQTALCYLEAIRSKVPDLVREEQSGEGVKGEPDLSDRITPATEAELERETVFTLTLDSILKTEKVADEDVMATVRVHDHDGAEPSPVDEIPLSQSNQRLPPGPILPALPPLPSPLLCPRRAFLASLILASKFTQDKCYSNRAWAKLSGLPPREIGRCERALGEALEWRLWVGKQPSASQTPAISPLAPMNRPVVRSQSESSLFTATSTQSSFLAREEKSDESPPISRTSNNRGLRRCSTLPAEVYSAPVPTVATPLDPPWRALANLSSVYSHDIQDNDMHSPDQVTQPEPLSVQAMDLCPSTSAYPRYSEKISQSPSPQTPGLSYSPSSTESCSGDRTIQMSSFLDDSMGTFNSNHLGINSSDSWPWSDSSEMVPCLSKTPSPPFHRSGSTSLKNNPVLEHFGSLPSVAGCGGSLPIQLSSGMGANAGGCPWVADNVIARYNHTLRPTKTHLSPLRARPDSFLLLLSFFLLPVLYYSFTCKAAWILSVWTFEVFDFTKPRTYVNNLISYMVKVLNTHLWFGNISVGTPPQDITVVFDTGSSSLEFASTLCGQACSNQKQFDSSKSSTFVDTGRTSSITFSTGVGVDPVVGANYKLTLRSGIDTVSVGGLEATGVHLFLITDQTPAFNIDPFSGIQGMSATAQGFFASLINQGLPPLFSLFLTPKAVGNAELTIGGIDSTKFQGTPTYASLPTGSSSAWRLLSPALFVNGKTTSVLNTQRSIIFDSGTSNVLFSTATTEAIYSLISPDIQPNPAEPGTYGIACDRISSLPAVIDIIFTSQAGTPFNLTIPSSELSVGPFANDPSLCQTLINAFDGLDLIGGSLLKHYYSIWDIGGRRLGFAAV</sequence>
<dbReference type="PRINTS" id="PR00792">
    <property type="entry name" value="PEPSIN"/>
</dbReference>
<dbReference type="OrthoDB" id="286814at2759"/>
<feature type="compositionally biased region" description="Polar residues" evidence="6">
    <location>
        <begin position="529"/>
        <end position="550"/>
    </location>
</feature>
<gene>
    <name evidence="8" type="ORF">D9615_004599</name>
</gene>
<dbReference type="SUPFAM" id="SSF50630">
    <property type="entry name" value="Acid proteases"/>
    <property type="match status" value="1"/>
</dbReference>
<dbReference type="InterPro" id="IPR001461">
    <property type="entry name" value="Aspartic_peptidase_A1"/>
</dbReference>
<evidence type="ECO:0000256" key="4">
    <source>
        <dbReference type="PIRSR" id="PIRSR601461-2"/>
    </source>
</evidence>
<dbReference type="Gene3D" id="1.10.472.10">
    <property type="entry name" value="Cyclin-like"/>
    <property type="match status" value="1"/>
</dbReference>
<dbReference type="InterPro" id="IPR021109">
    <property type="entry name" value="Peptidase_aspartic_dom_sf"/>
</dbReference>
<feature type="region of interest" description="Disordered" evidence="6">
    <location>
        <begin position="395"/>
        <end position="452"/>
    </location>
</feature>
<feature type="region of interest" description="Disordered" evidence="6">
    <location>
        <begin position="1"/>
        <end position="64"/>
    </location>
</feature>
<dbReference type="InterPro" id="IPR034164">
    <property type="entry name" value="Pepsin-like_dom"/>
</dbReference>
<dbReference type="Proteomes" id="UP000565441">
    <property type="component" value="Unassembled WGS sequence"/>
</dbReference>
<dbReference type="AlphaFoldDB" id="A0A8H5HBU1"/>
<dbReference type="InterPro" id="IPR001969">
    <property type="entry name" value="Aspartic_peptidase_AS"/>
</dbReference>
<dbReference type="PROSITE" id="PS51767">
    <property type="entry name" value="PEPTIDASE_A1"/>
    <property type="match status" value="1"/>
</dbReference>
<proteinExistence type="inferred from homology"/>
<dbReference type="InterPro" id="IPR033121">
    <property type="entry name" value="PEPTIDASE_A1"/>
</dbReference>
<keyword evidence="4" id="KW-1015">Disulfide bond</keyword>
<dbReference type="GO" id="GO:0006508">
    <property type="term" value="P:proteolysis"/>
    <property type="evidence" value="ECO:0007669"/>
    <property type="project" value="UniProtKB-KW"/>
</dbReference>
<comment type="similarity">
    <text evidence="1 5">Belongs to the peptidase A1 family.</text>
</comment>
<feature type="compositionally biased region" description="Polar residues" evidence="6">
    <location>
        <begin position="413"/>
        <end position="430"/>
    </location>
</feature>